<dbReference type="PANTHER" id="PTHR15020">
    <property type="entry name" value="FLAVIN REDUCTASE-RELATED"/>
    <property type="match status" value="1"/>
</dbReference>
<dbReference type="EMBL" id="CAKOGP040001113">
    <property type="protein sequence ID" value="CAJ1943603.1"/>
    <property type="molecule type" value="Genomic_DNA"/>
</dbReference>
<accession>A0AAD2CUJ6</accession>
<sequence length="268" mass="29693">MIQTKKSYPLRIVVFFVIVVASSFAMPISSKVFIAGATGATGKHVVQQLLEKGNSVVAVTRSKDTMMGLIPQKDYGDRLQIHEASILDLSDDELKSLTKGCSAVVSCLGHRPTFDGLFGHPKRLVTDATKRLTAAMPSDSKFILMGTEAVQLPIDPKRTFLERSVLFLLRNLLPPHVDNEEVAAFLQEHKEINWSALRPTNLVDADEADGIYKIQEESSLPLFGSQAISRANVAHFMVELVTNESTYSQWKHKMPVIVEKESETKAEL</sequence>
<dbReference type="Gene3D" id="3.40.50.720">
    <property type="entry name" value="NAD(P)-binding Rossmann-like Domain"/>
    <property type="match status" value="1"/>
</dbReference>
<name>A0AAD2CUJ6_9STRA</name>
<keyword evidence="3" id="KW-1185">Reference proteome</keyword>
<protein>
    <recommendedName>
        <fullName evidence="1">NAD(P)-binding domain-containing protein</fullName>
    </recommendedName>
</protein>
<reference evidence="2" key="1">
    <citation type="submission" date="2023-08" db="EMBL/GenBank/DDBJ databases">
        <authorList>
            <person name="Audoor S."/>
            <person name="Bilcke G."/>
        </authorList>
    </citation>
    <scope>NUCLEOTIDE SEQUENCE</scope>
</reference>
<dbReference type="SUPFAM" id="SSF51735">
    <property type="entry name" value="NAD(P)-binding Rossmann-fold domains"/>
    <property type="match status" value="1"/>
</dbReference>
<dbReference type="PANTHER" id="PTHR15020:SF11">
    <property type="entry name" value="OS06G0360300 PROTEIN"/>
    <property type="match status" value="1"/>
</dbReference>
<organism evidence="2 3">
    <name type="scientific">Cylindrotheca closterium</name>
    <dbReference type="NCBI Taxonomy" id="2856"/>
    <lineage>
        <taxon>Eukaryota</taxon>
        <taxon>Sar</taxon>
        <taxon>Stramenopiles</taxon>
        <taxon>Ochrophyta</taxon>
        <taxon>Bacillariophyta</taxon>
        <taxon>Bacillariophyceae</taxon>
        <taxon>Bacillariophycidae</taxon>
        <taxon>Bacillariales</taxon>
        <taxon>Bacillariaceae</taxon>
        <taxon>Cylindrotheca</taxon>
    </lineage>
</organism>
<evidence type="ECO:0000259" key="1">
    <source>
        <dbReference type="Pfam" id="PF13460"/>
    </source>
</evidence>
<evidence type="ECO:0000313" key="2">
    <source>
        <dbReference type="EMBL" id="CAJ1943603.1"/>
    </source>
</evidence>
<proteinExistence type="predicted"/>
<dbReference type="InterPro" id="IPR036291">
    <property type="entry name" value="NAD(P)-bd_dom_sf"/>
</dbReference>
<dbReference type="AlphaFoldDB" id="A0AAD2CUJ6"/>
<dbReference type="Pfam" id="PF13460">
    <property type="entry name" value="NAD_binding_10"/>
    <property type="match status" value="1"/>
</dbReference>
<dbReference type="Proteomes" id="UP001295423">
    <property type="component" value="Unassembled WGS sequence"/>
</dbReference>
<comment type="caution">
    <text evidence="2">The sequence shown here is derived from an EMBL/GenBank/DDBJ whole genome shotgun (WGS) entry which is preliminary data.</text>
</comment>
<gene>
    <name evidence="2" type="ORF">CYCCA115_LOCUS8524</name>
</gene>
<feature type="domain" description="NAD(P)-binding" evidence="1">
    <location>
        <begin position="36"/>
        <end position="243"/>
    </location>
</feature>
<dbReference type="InterPro" id="IPR016040">
    <property type="entry name" value="NAD(P)-bd_dom"/>
</dbReference>
<evidence type="ECO:0000313" key="3">
    <source>
        <dbReference type="Proteomes" id="UP001295423"/>
    </source>
</evidence>